<keyword evidence="2" id="KW-1185">Reference proteome</keyword>
<evidence type="ECO:0000313" key="1">
    <source>
        <dbReference type="EMBL" id="AIA31524.1"/>
    </source>
</evidence>
<organism evidence="1 2">
    <name type="scientific">Leptospirillum ferriphilum YSK</name>
    <dbReference type="NCBI Taxonomy" id="1441628"/>
    <lineage>
        <taxon>Bacteria</taxon>
        <taxon>Pseudomonadati</taxon>
        <taxon>Nitrospirota</taxon>
        <taxon>Nitrospiria</taxon>
        <taxon>Nitrospirales</taxon>
        <taxon>Nitrospiraceae</taxon>
        <taxon>Leptospirillum</taxon>
    </lineage>
</organism>
<reference evidence="1 2" key="2">
    <citation type="journal article" date="2015" name="Biomed. Res. Int.">
        <title>Effects of Arsenite Resistance on the Growth and Functional Gene Expression of Leptospirillum ferriphilum and Acidithiobacillus thiooxidans in Pure Culture and Coculture.</title>
        <authorList>
            <person name="Jiang H."/>
            <person name="Liang Y."/>
            <person name="Yin H."/>
            <person name="Xiao Y."/>
            <person name="Guo X."/>
            <person name="Xu Y."/>
            <person name="Hu Q."/>
            <person name="Liu H."/>
            <person name="Liu X."/>
        </authorList>
    </citation>
    <scope>NUCLEOTIDE SEQUENCE [LARGE SCALE GENOMIC DNA]</scope>
    <source>
        <strain evidence="1 2">YSK</strain>
    </source>
</reference>
<dbReference type="InterPro" id="IPR029787">
    <property type="entry name" value="Nucleotide_cyclase"/>
</dbReference>
<dbReference type="Gene3D" id="3.30.70.270">
    <property type="match status" value="1"/>
</dbReference>
<gene>
    <name evidence="1" type="ORF">Y981_03025</name>
</gene>
<name>A0A059XSD0_9BACT</name>
<accession>A0A059XSD0</accession>
<proteinExistence type="predicted"/>
<dbReference type="SUPFAM" id="SSF55073">
    <property type="entry name" value="Nucleotide cyclase"/>
    <property type="match status" value="1"/>
</dbReference>
<dbReference type="OrthoDB" id="9867979at2"/>
<dbReference type="Proteomes" id="UP000027059">
    <property type="component" value="Chromosome"/>
</dbReference>
<dbReference type="InterPro" id="IPR043128">
    <property type="entry name" value="Rev_trsase/Diguanyl_cyclase"/>
</dbReference>
<protein>
    <recommendedName>
        <fullName evidence="3">GGDEF domain-containing protein</fullName>
    </recommendedName>
</protein>
<dbReference type="KEGG" id="lfp:Y981_03025"/>
<dbReference type="AlphaFoldDB" id="A0A059XSD0"/>
<sequence>MNFSVLSQEEIEALLKDTRETSAKSQNPVRDDVTGLYNLGFFAEEFRRVQARLTRQKFPCTIGIIRVDGIPSLTGKKDITARLFWGKFGKLLRSATREKSEDLLAVIEPGLFVILVPNDLPHSILVLERILYLAEHTPFKEWGVEEEADIQVSLTEVNPNEDLDPILFRVSKGIQSVALAKNTRWHWEHNSGQVYMRLAPPSPRDPAVASE</sequence>
<evidence type="ECO:0008006" key="3">
    <source>
        <dbReference type="Google" id="ProtNLM"/>
    </source>
</evidence>
<dbReference type="HOGENOM" id="CLU_113269_0_0_0"/>
<evidence type="ECO:0000313" key="2">
    <source>
        <dbReference type="Proteomes" id="UP000027059"/>
    </source>
</evidence>
<dbReference type="EMBL" id="CP007243">
    <property type="protein sequence ID" value="AIA31524.1"/>
    <property type="molecule type" value="Genomic_DNA"/>
</dbReference>
<dbReference type="RefSeq" id="WP_014960486.1">
    <property type="nucleotide sequence ID" value="NZ_CP007243.1"/>
</dbReference>
<reference evidence="2" key="1">
    <citation type="submission" date="2014-02" db="EMBL/GenBank/DDBJ databases">
        <title>Complete genome sequence and comparative genomic analysis of the nitrogen-fixing bacterium Leptospirillum ferriphilum YSK.</title>
        <authorList>
            <person name="Guo X."/>
            <person name="Yin H."/>
            <person name="Liang Y."/>
            <person name="Hu Q."/>
            <person name="Ma L."/>
            <person name="Xiao Y."/>
            <person name="Zhang X."/>
            <person name="Qiu G."/>
            <person name="Liu X."/>
        </authorList>
    </citation>
    <scope>NUCLEOTIDE SEQUENCE [LARGE SCALE GENOMIC DNA]</scope>
    <source>
        <strain evidence="2">YSK</strain>
    </source>
</reference>